<sequence length="405" mass="45796">MYIQQQCLFSFDEIMKLQPETRLEKIFHTLDLSPIIDNFEKSSLGPNGYSMAAKLRALFAMVIERIPNFTALTERLSQDPVFRFACGFPIASQAPSVSTFSRLFKAISENELLEQYFQQLVSQLRKQGTIDGNCVAIDATKLESRERAKPKKTIEQDGTQPDWGSKKDSHGNQITWFGWKVHLAVDCKSEMPLAVNLTPASRSDSMEALPLVEKVTAPLAKKDYPKHWTMDSGYDIKEIYATLYHEYNSQGIIPLNLRGAKMPPEGLDFNGTPICSGGYPMIYWGSDKNGCNKFRCPHVLGKVNCPHGLAWCSSSNYGLVVKTRVKDDPRRFNTPHRGSKNWTKIYNKRTSVERCFGRLKEYLSLKNLNVRGFKKVKARVLLSCIAMLSTAMVSVFEPKVVKQVA</sequence>
<proteinExistence type="predicted"/>
<feature type="domain" description="Transposase InsH N-terminal" evidence="3">
    <location>
        <begin position="16"/>
        <end position="105"/>
    </location>
</feature>
<dbReference type="PANTHER" id="PTHR35604:SF2">
    <property type="entry name" value="TRANSPOSASE INSH FOR INSERTION SEQUENCE ELEMENT IS5A-RELATED"/>
    <property type="match status" value="1"/>
</dbReference>
<dbReference type="Pfam" id="PF05598">
    <property type="entry name" value="DUF772"/>
    <property type="match status" value="1"/>
</dbReference>
<evidence type="ECO:0000259" key="3">
    <source>
        <dbReference type="Pfam" id="PF05598"/>
    </source>
</evidence>
<evidence type="ECO:0000313" key="4">
    <source>
        <dbReference type="EMBL" id="KAF1083719.1"/>
    </source>
</evidence>
<protein>
    <submittedName>
        <fullName evidence="6">Transposase DDE domain protein</fullName>
    </submittedName>
</protein>
<comment type="caution">
    <text evidence="6">The sequence shown here is derived from an EMBL/GenBank/DDBJ whole genome shotgun (WGS) entry which is preliminary data.</text>
</comment>
<dbReference type="EMBL" id="LSRS01000022">
    <property type="protein sequence ID" value="KAF1083719.1"/>
    <property type="molecule type" value="Genomic_DNA"/>
</dbReference>
<evidence type="ECO:0000259" key="2">
    <source>
        <dbReference type="Pfam" id="PF01609"/>
    </source>
</evidence>
<dbReference type="GO" id="GO:0006313">
    <property type="term" value="P:DNA transposition"/>
    <property type="evidence" value="ECO:0007669"/>
    <property type="project" value="InterPro"/>
</dbReference>
<name>A0A9D2WNN6_9FIRM</name>
<dbReference type="GO" id="GO:0004803">
    <property type="term" value="F:transposase activity"/>
    <property type="evidence" value="ECO:0007669"/>
    <property type="project" value="InterPro"/>
</dbReference>
<keyword evidence="7" id="KW-1185">Reference proteome</keyword>
<reference evidence="6" key="1">
    <citation type="submission" date="2016-02" db="EMBL/GenBank/DDBJ databases">
        <title>Draft Genome Sequence of Sporotomaculum syntrophicum Strain FB, a Syntrophic Benzoate Degrader.</title>
        <authorList>
            <person name="Nobu M.K."/>
            <person name="Narihiro T."/>
            <person name="Qiu Y.-L."/>
            <person name="Ohashi A."/>
            <person name="Liu W.-T."/>
            <person name="Yuji S."/>
        </authorList>
    </citation>
    <scope>NUCLEOTIDE SEQUENCE</scope>
    <source>
        <strain evidence="6">FB</strain>
    </source>
</reference>
<evidence type="ECO:0000256" key="1">
    <source>
        <dbReference type="SAM" id="MobiDB-lite"/>
    </source>
</evidence>
<dbReference type="EMBL" id="LSRS01000005">
    <property type="protein sequence ID" value="KAF1084624.1"/>
    <property type="molecule type" value="Genomic_DNA"/>
</dbReference>
<accession>A0A9D2WNN6</accession>
<feature type="region of interest" description="Disordered" evidence="1">
    <location>
        <begin position="146"/>
        <end position="169"/>
    </location>
</feature>
<gene>
    <name evidence="5" type="ORF">SPSYN_02401</name>
    <name evidence="6" type="ORF">SPSYN_02402</name>
    <name evidence="4" type="ORF">SPSYN_03126</name>
</gene>
<evidence type="ECO:0000313" key="6">
    <source>
        <dbReference type="EMBL" id="KAF1084624.1"/>
    </source>
</evidence>
<dbReference type="Proteomes" id="UP000798488">
    <property type="component" value="Unassembled WGS sequence"/>
</dbReference>
<dbReference type="InterPro" id="IPR002559">
    <property type="entry name" value="Transposase_11"/>
</dbReference>
<dbReference type="Pfam" id="PF01609">
    <property type="entry name" value="DDE_Tnp_1"/>
    <property type="match status" value="1"/>
</dbReference>
<dbReference type="PANTHER" id="PTHR35604">
    <property type="entry name" value="TRANSPOSASE INSH FOR INSERTION SEQUENCE ELEMENT IS5A-RELATED"/>
    <property type="match status" value="1"/>
</dbReference>
<feature type="domain" description="Transposase IS4-like" evidence="2">
    <location>
        <begin position="134"/>
        <end position="387"/>
    </location>
</feature>
<evidence type="ECO:0000313" key="5">
    <source>
        <dbReference type="EMBL" id="KAF1084623.1"/>
    </source>
</evidence>
<dbReference type="InterPro" id="IPR008490">
    <property type="entry name" value="Transposase_InsH_N"/>
</dbReference>
<dbReference type="AlphaFoldDB" id="A0A9D2WNN6"/>
<evidence type="ECO:0000313" key="7">
    <source>
        <dbReference type="Proteomes" id="UP000798488"/>
    </source>
</evidence>
<feature type="compositionally biased region" description="Basic and acidic residues" evidence="1">
    <location>
        <begin position="146"/>
        <end position="155"/>
    </location>
</feature>
<organism evidence="6 7">
    <name type="scientific">Sporotomaculum syntrophicum</name>
    <dbReference type="NCBI Taxonomy" id="182264"/>
    <lineage>
        <taxon>Bacteria</taxon>
        <taxon>Bacillati</taxon>
        <taxon>Bacillota</taxon>
        <taxon>Clostridia</taxon>
        <taxon>Eubacteriales</taxon>
        <taxon>Desulfallaceae</taxon>
        <taxon>Sporotomaculum</taxon>
    </lineage>
</organism>
<dbReference type="OrthoDB" id="5751230at2"/>
<dbReference type="EMBL" id="LSRS01000005">
    <property type="protein sequence ID" value="KAF1084623.1"/>
    <property type="molecule type" value="Genomic_DNA"/>
</dbReference>
<dbReference type="GO" id="GO:0003677">
    <property type="term" value="F:DNA binding"/>
    <property type="evidence" value="ECO:0007669"/>
    <property type="project" value="InterPro"/>
</dbReference>
<dbReference type="RefSeq" id="WP_161822684.1">
    <property type="nucleotide sequence ID" value="NZ_LSRS01000005.1"/>
</dbReference>